<proteinExistence type="predicted"/>
<evidence type="ECO:0000313" key="2">
    <source>
        <dbReference type="EMBL" id="KNC99243.1"/>
    </source>
</evidence>
<feature type="compositionally biased region" description="Polar residues" evidence="1">
    <location>
        <begin position="278"/>
        <end position="287"/>
    </location>
</feature>
<feature type="region of interest" description="Disordered" evidence="1">
    <location>
        <begin position="271"/>
        <end position="298"/>
    </location>
</feature>
<evidence type="ECO:0000256" key="1">
    <source>
        <dbReference type="SAM" id="MobiDB-lite"/>
    </source>
</evidence>
<feature type="compositionally biased region" description="Polar residues" evidence="1">
    <location>
        <begin position="38"/>
        <end position="89"/>
    </location>
</feature>
<dbReference type="RefSeq" id="XP_016607283.1">
    <property type="nucleotide sequence ID" value="XM_016753707.1"/>
</dbReference>
<reference evidence="2 3" key="1">
    <citation type="submission" date="2009-08" db="EMBL/GenBank/DDBJ databases">
        <title>The Genome Sequence of Spizellomyces punctatus strain DAOM BR117.</title>
        <authorList>
            <consortium name="The Broad Institute Genome Sequencing Platform"/>
            <person name="Russ C."/>
            <person name="Cuomo C."/>
            <person name="Shea T."/>
            <person name="Young S.K."/>
            <person name="Zeng Q."/>
            <person name="Koehrsen M."/>
            <person name="Haas B."/>
            <person name="Borodovsky M."/>
            <person name="Guigo R."/>
            <person name="Alvarado L."/>
            <person name="Berlin A."/>
            <person name="Bochicchio J."/>
            <person name="Borenstein D."/>
            <person name="Chapman S."/>
            <person name="Chen Z."/>
            <person name="Engels R."/>
            <person name="Freedman E."/>
            <person name="Gellesch M."/>
            <person name="Goldberg J."/>
            <person name="Griggs A."/>
            <person name="Gujja S."/>
            <person name="Heiman D."/>
            <person name="Hepburn T."/>
            <person name="Howarth C."/>
            <person name="Jen D."/>
            <person name="Larson L."/>
            <person name="Lewis B."/>
            <person name="Mehta T."/>
            <person name="Park D."/>
            <person name="Pearson M."/>
            <person name="Roberts A."/>
            <person name="Saif S."/>
            <person name="Shenoy N."/>
            <person name="Sisk P."/>
            <person name="Stolte C."/>
            <person name="Sykes S."/>
            <person name="Thomson T."/>
            <person name="Walk T."/>
            <person name="White J."/>
            <person name="Yandava C."/>
            <person name="Burger G."/>
            <person name="Gray M.W."/>
            <person name="Holland P.W.H."/>
            <person name="King N."/>
            <person name="Lang F.B.F."/>
            <person name="Roger A.J."/>
            <person name="Ruiz-Trillo I."/>
            <person name="Lander E."/>
            <person name="Nusbaum C."/>
        </authorList>
    </citation>
    <scope>NUCLEOTIDE SEQUENCE [LARGE SCALE GENOMIC DNA]</scope>
    <source>
        <strain evidence="2 3">DAOM BR117</strain>
    </source>
</reference>
<evidence type="ECO:0000313" key="3">
    <source>
        <dbReference type="Proteomes" id="UP000053201"/>
    </source>
</evidence>
<gene>
    <name evidence="2" type="ORF">SPPG_05499</name>
</gene>
<feature type="compositionally biased region" description="Polar residues" evidence="1">
    <location>
        <begin position="12"/>
        <end position="26"/>
    </location>
</feature>
<protein>
    <submittedName>
        <fullName evidence="2">Uncharacterized protein</fullName>
    </submittedName>
</protein>
<accession>A0A0L0HEQ3</accession>
<feature type="region of interest" description="Disordered" evidence="1">
    <location>
        <begin position="1"/>
        <end position="132"/>
    </location>
</feature>
<feature type="compositionally biased region" description="Basic residues" evidence="1">
    <location>
        <begin position="1"/>
        <end position="11"/>
    </location>
</feature>
<feature type="compositionally biased region" description="Pro residues" evidence="1">
    <location>
        <begin position="104"/>
        <end position="119"/>
    </location>
</feature>
<keyword evidence="3" id="KW-1185">Reference proteome</keyword>
<name>A0A0L0HEQ3_SPIPD</name>
<dbReference type="GeneID" id="27688866"/>
<dbReference type="Proteomes" id="UP000053201">
    <property type="component" value="Unassembled WGS sequence"/>
</dbReference>
<dbReference type="AlphaFoldDB" id="A0A0L0HEQ3"/>
<dbReference type="InParanoid" id="A0A0L0HEQ3"/>
<dbReference type="VEuPathDB" id="FungiDB:SPPG_05499"/>
<organism evidence="2 3">
    <name type="scientific">Spizellomyces punctatus (strain DAOM BR117)</name>
    <dbReference type="NCBI Taxonomy" id="645134"/>
    <lineage>
        <taxon>Eukaryota</taxon>
        <taxon>Fungi</taxon>
        <taxon>Fungi incertae sedis</taxon>
        <taxon>Chytridiomycota</taxon>
        <taxon>Chytridiomycota incertae sedis</taxon>
        <taxon>Chytridiomycetes</taxon>
        <taxon>Spizellomycetales</taxon>
        <taxon>Spizellomycetaceae</taxon>
        <taxon>Spizellomyces</taxon>
    </lineage>
</organism>
<dbReference type="OrthoDB" id="10402674at2759"/>
<dbReference type="EMBL" id="KQ257458">
    <property type="protein sequence ID" value="KNC99243.1"/>
    <property type="molecule type" value="Genomic_DNA"/>
</dbReference>
<sequence>MFRFFKSRKAQSSKVESAQSGSTKSGPVTVIEAAVKSANPTPSIPSLQNITVQPPDSAESLKNSYKTSSLPSFTTDKSASNGLQQQPNSARREWRQRRASLMVVPPPTPAPTPPTPTSKPAPDMKQAKARPLSAIVEPSRTRTGTAGENPHHRRRRSSVIDPSTLKFPELNKSTDMTLREKPTYTRADSAVSLVSSSQSSNDDNENIALGLLSKASHFLPPALSADKQRRLSQIPAIPPAPMPPTMTPFPQLALEDDDELPLFIVQQGLTDKSGKRGLQSTTLSTNTDKPKHRRHSRTSSFHAVNVESANASVKRSRRSSMSSMSSDCVKVTVPHQNYYMPMQCSRAYGQQRTTFVDLNADIQAYAPLLAQQYGSWMGTVGMVKQ</sequence>